<dbReference type="AlphaFoldDB" id="A4N5Q4"/>
<evidence type="ECO:0000313" key="1">
    <source>
        <dbReference type="EMBL" id="EDJ90414.1"/>
    </source>
</evidence>
<dbReference type="Gene3D" id="3.40.50.10490">
    <property type="entry name" value="Glucose-6-phosphate isomerase like protein, domain 1"/>
    <property type="match status" value="1"/>
</dbReference>
<accession>A4N5Q4</accession>
<organism evidence="1 2">
    <name type="scientific">Haemophilus influenzae R3021</name>
    <dbReference type="NCBI Taxonomy" id="375432"/>
    <lineage>
        <taxon>Bacteria</taxon>
        <taxon>Pseudomonadati</taxon>
        <taxon>Pseudomonadota</taxon>
        <taxon>Gammaproteobacteria</taxon>
        <taxon>Pasteurellales</taxon>
        <taxon>Pasteurellaceae</taxon>
        <taxon>Haemophilus</taxon>
    </lineage>
</organism>
<protein>
    <submittedName>
        <fullName evidence="1">Probable phosphosugar isomerase HI1678</fullName>
    </submittedName>
</protein>
<dbReference type="GO" id="GO:1901135">
    <property type="term" value="P:carbohydrate derivative metabolic process"/>
    <property type="evidence" value="ECO:0007669"/>
    <property type="project" value="InterPro"/>
</dbReference>
<proteinExistence type="predicted"/>
<dbReference type="EMBL" id="AAZE01000014">
    <property type="protein sequence ID" value="EDJ90414.1"/>
    <property type="molecule type" value="Genomic_DNA"/>
</dbReference>
<reference evidence="1 2" key="1">
    <citation type="journal article" date="2007" name="Genome Biol.">
        <title>Characterization and modeling of the Haemophilus influenzae core and supragenomes based on the complete genomic sequences of Rd and 12 clinical nontypeable strains.</title>
        <authorList>
            <person name="Hogg J.S."/>
            <person name="Hu F.Z."/>
            <person name="Janto B."/>
            <person name="Boissy R."/>
            <person name="Hayes J."/>
            <person name="Keefe R."/>
            <person name="Post J.C."/>
            <person name="Ehrlich G.D."/>
        </authorList>
    </citation>
    <scope>NUCLEOTIDE SEQUENCE [LARGE SCALE GENOMIC DNA]</scope>
    <source>
        <strain evidence="1 2">R3021</strain>
    </source>
</reference>
<name>A4N5Q4_HAEIF</name>
<dbReference type="InterPro" id="IPR046348">
    <property type="entry name" value="SIS_dom_sf"/>
</dbReference>
<keyword evidence="1" id="KW-0413">Isomerase</keyword>
<gene>
    <name evidence="1" type="ORF">CGSHi22421_02411</name>
</gene>
<dbReference type="GO" id="GO:0097367">
    <property type="term" value="F:carbohydrate derivative binding"/>
    <property type="evidence" value="ECO:0007669"/>
    <property type="project" value="InterPro"/>
</dbReference>
<dbReference type="SUPFAM" id="SSF53697">
    <property type="entry name" value="SIS domain"/>
    <property type="match status" value="1"/>
</dbReference>
<dbReference type="GO" id="GO:0016853">
    <property type="term" value="F:isomerase activity"/>
    <property type="evidence" value="ECO:0007669"/>
    <property type="project" value="UniProtKB-KW"/>
</dbReference>
<dbReference type="Proteomes" id="UP000003798">
    <property type="component" value="Unassembled WGS sequence"/>
</dbReference>
<evidence type="ECO:0000313" key="2">
    <source>
        <dbReference type="Proteomes" id="UP000003798"/>
    </source>
</evidence>
<sequence>MNYLKIAQDSLSVESNALLQLSQRLGEDFNQVIDLILACEGRLVIGGIGKSGLIGKKWWLPLPLRVHQVSFYIQQKPSTAI</sequence>